<dbReference type="Proteomes" id="UP001281147">
    <property type="component" value="Unassembled WGS sequence"/>
</dbReference>
<protein>
    <submittedName>
        <fullName evidence="1">Uncharacterized protein</fullName>
    </submittedName>
</protein>
<accession>A0ACC3MDS1</accession>
<sequence>MASWLIERLEPEDLEGFLRCRFEAFVGNPLHDVVYPDRKAAVEAHRKAIREATDSQPGNETSYLKAVEVETGKVIGGIKCCFYGAQDVRNASPYAAGISSAEGGTDDERYARYVVNEFLQKRVNDIKGQHALGVGSVKHW</sequence>
<reference evidence="1" key="1">
    <citation type="submission" date="2023-07" db="EMBL/GenBank/DDBJ databases">
        <title>Black Yeasts Isolated from many extreme environments.</title>
        <authorList>
            <person name="Coleine C."/>
            <person name="Stajich J.E."/>
            <person name="Selbmann L."/>
        </authorList>
    </citation>
    <scope>NUCLEOTIDE SEQUENCE</scope>
    <source>
        <strain evidence="1">CCFEE 5714</strain>
    </source>
</reference>
<name>A0ACC3MDS1_9PEZI</name>
<proteinExistence type="predicted"/>
<keyword evidence="2" id="KW-1185">Reference proteome</keyword>
<dbReference type="EMBL" id="JAUTXU010000377">
    <property type="protein sequence ID" value="KAK3682023.1"/>
    <property type="molecule type" value="Genomic_DNA"/>
</dbReference>
<evidence type="ECO:0000313" key="1">
    <source>
        <dbReference type="EMBL" id="KAK3682023.1"/>
    </source>
</evidence>
<organism evidence="1 2">
    <name type="scientific">Vermiconidia calcicola</name>
    <dbReference type="NCBI Taxonomy" id="1690605"/>
    <lineage>
        <taxon>Eukaryota</taxon>
        <taxon>Fungi</taxon>
        <taxon>Dikarya</taxon>
        <taxon>Ascomycota</taxon>
        <taxon>Pezizomycotina</taxon>
        <taxon>Dothideomycetes</taxon>
        <taxon>Dothideomycetidae</taxon>
        <taxon>Mycosphaerellales</taxon>
        <taxon>Extremaceae</taxon>
        <taxon>Vermiconidia</taxon>
    </lineage>
</organism>
<comment type="caution">
    <text evidence="1">The sequence shown here is derived from an EMBL/GenBank/DDBJ whole genome shotgun (WGS) entry which is preliminary data.</text>
</comment>
<gene>
    <name evidence="1" type="ORF">LTR37_020649</name>
</gene>
<evidence type="ECO:0000313" key="2">
    <source>
        <dbReference type="Proteomes" id="UP001281147"/>
    </source>
</evidence>